<feature type="compositionally biased region" description="Acidic residues" evidence="1">
    <location>
        <begin position="103"/>
        <end position="113"/>
    </location>
</feature>
<dbReference type="InterPro" id="IPR025430">
    <property type="entry name" value="DUF4167"/>
</dbReference>
<keyword evidence="4" id="KW-1185">Reference proteome</keyword>
<dbReference type="RefSeq" id="WP_151119572.1">
    <property type="nucleotide sequence ID" value="NZ_CP042582.1"/>
</dbReference>
<proteinExistence type="predicted"/>
<feature type="region of interest" description="Disordered" evidence="1">
    <location>
        <begin position="1"/>
        <end position="35"/>
    </location>
</feature>
<protein>
    <recommendedName>
        <fullName evidence="2">DUF4167 domain-containing protein</fullName>
    </recommendedName>
</protein>
<gene>
    <name evidence="3" type="ORF">FRZ61_42190</name>
</gene>
<sequence length="130" mass="14369">MRQGSNPRRSRGRGQRKPHFNPRQQTFDSNGPDVRVRGNAYQVLEKYLALARDASSAGDRIAAENFLQHAEHYYRLINAYSGDDQNQNRNRPMQRPDGSGGVENDEGDAEGEEAPAMNGTASKAPEPAGE</sequence>
<evidence type="ECO:0000313" key="4">
    <source>
        <dbReference type="Proteomes" id="UP000325797"/>
    </source>
</evidence>
<feature type="compositionally biased region" description="Basic residues" evidence="1">
    <location>
        <begin position="8"/>
        <end position="20"/>
    </location>
</feature>
<dbReference type="KEGG" id="hadh:FRZ61_42190"/>
<accession>A0A5J6N2S1</accession>
<feature type="domain" description="DUF4167" evidence="2">
    <location>
        <begin position="9"/>
        <end position="80"/>
    </location>
</feature>
<dbReference type="Proteomes" id="UP000325797">
    <property type="component" value="Chromosome"/>
</dbReference>
<feature type="region of interest" description="Disordered" evidence="1">
    <location>
        <begin position="78"/>
        <end position="130"/>
    </location>
</feature>
<dbReference type="AlphaFoldDB" id="A0A5J6N2S1"/>
<evidence type="ECO:0000256" key="1">
    <source>
        <dbReference type="SAM" id="MobiDB-lite"/>
    </source>
</evidence>
<reference evidence="3 4" key="1">
    <citation type="submission" date="2019-08" db="EMBL/GenBank/DDBJ databases">
        <title>Hyperibacter terrae gen. nov., sp. nov. and Hyperibacter viscosus sp. nov., two new members in the family Rhodospirillaceae isolated from the rhizosphere of Hypericum perforatum.</title>
        <authorList>
            <person name="Noviana Z."/>
        </authorList>
    </citation>
    <scope>NUCLEOTIDE SEQUENCE [LARGE SCALE GENOMIC DNA]</scope>
    <source>
        <strain evidence="3 4">R5959</strain>
    </source>
</reference>
<dbReference type="OrthoDB" id="9816310at2"/>
<organism evidence="3 4">
    <name type="scientific">Hypericibacter adhaerens</name>
    <dbReference type="NCBI Taxonomy" id="2602016"/>
    <lineage>
        <taxon>Bacteria</taxon>
        <taxon>Pseudomonadati</taxon>
        <taxon>Pseudomonadota</taxon>
        <taxon>Alphaproteobacteria</taxon>
        <taxon>Rhodospirillales</taxon>
        <taxon>Dongiaceae</taxon>
        <taxon>Hypericibacter</taxon>
    </lineage>
</organism>
<dbReference type="Pfam" id="PF13763">
    <property type="entry name" value="DUF4167"/>
    <property type="match status" value="1"/>
</dbReference>
<dbReference type="EMBL" id="CP042582">
    <property type="protein sequence ID" value="QEX24278.1"/>
    <property type="molecule type" value="Genomic_DNA"/>
</dbReference>
<evidence type="ECO:0000313" key="3">
    <source>
        <dbReference type="EMBL" id="QEX24278.1"/>
    </source>
</evidence>
<name>A0A5J6N2S1_9PROT</name>
<evidence type="ECO:0000259" key="2">
    <source>
        <dbReference type="Pfam" id="PF13763"/>
    </source>
</evidence>